<dbReference type="Pfam" id="PF08487">
    <property type="entry name" value="VIT"/>
    <property type="match status" value="1"/>
</dbReference>
<feature type="compositionally biased region" description="Low complexity" evidence="1">
    <location>
        <begin position="632"/>
        <end position="662"/>
    </location>
</feature>
<sequence length="841" mass="90388">MKVTDYHVKCSVVSRYAVTTVQSSVWNQLPIIKEAAFEVDLPSSAFISNFTTSNSKVYVAQVKERAAARKIYDAAKKQGKTAGLVATEREIEKFRVAVSVPSGARMSFFLTYEELLQRRLGRYELSLGLRPGQLVQNLTLDVCIRERTGISFLKVLPLKSNCYFATANIDAPASTHVERSVDCTRVRYSPTVDQQKSISSNGLNAGFTIHYDVELKDLMGDIEVYNGYFVHYFAPRGLPVVPKDVIFVIDVSSSMIGNKIKQTKQAMSTILGDLREGDHFNIITFSDKVHTWKRGRTVRATRQNVWEAKEFVKRMVAEGTNINAALLSAAQLVNPPSSGPSRPISFHRVPLVIFLTDGEATIGVTSGDTILSNAKKALGSASLFGLAFGDDADFLLLKRLALDNRGVYEDADAALQLKGFYDEVASPLLSDIQLSYLDDQAFDVTRSLFPNYFQGSELVVAGRVKPGVKDLKVSVSATDLKQRMKLENDVLISQGNESTDSLDCSGDLEGLSSFVHRLWAYFTIKELLLAKLNATDPATQRLLTDKATNLSLKYNFVTPVTSLVVVKPDVDEATQSPTTPKPTIAATITTTATTTTTTKTSGAGAAKKPGSPTTPKHNKLTPSLPQPPPNTLQPNKKTVVLPSKKAATTSSPTSVKTAPAPSYGKKPTPSHNDSKSASPPLPGKIPTSLLNALKTAPPPAPGKVSAPLPSAKKTNTPTTTTTVLTLTTSNSTPLSPVRSNPAPLPRRPLALLPSTARAIVGAENSNTSAPDAHQPEITTSLTQLSSILTSPTPALAPAVENNDTNSNADTDLSIATLVSATFAPMPGVTDGPQLWEAAELL</sequence>
<evidence type="ECO:0000259" key="2">
    <source>
        <dbReference type="PROSITE" id="PS50234"/>
    </source>
</evidence>
<dbReference type="STRING" id="61819.ENSACIP00000023249"/>
<dbReference type="AlphaFoldDB" id="A0A3Q0SE67"/>
<name>A0A3Q0SE67_AMPCI</name>
<keyword evidence="5" id="KW-1185">Reference proteome</keyword>
<reference evidence="4" key="1">
    <citation type="submission" date="2025-08" db="UniProtKB">
        <authorList>
            <consortium name="Ensembl"/>
        </authorList>
    </citation>
    <scope>IDENTIFICATION</scope>
</reference>
<dbReference type="InterPro" id="IPR013694">
    <property type="entry name" value="VIT"/>
</dbReference>
<evidence type="ECO:0000259" key="3">
    <source>
        <dbReference type="PROSITE" id="PS51468"/>
    </source>
</evidence>
<evidence type="ECO:0000313" key="5">
    <source>
        <dbReference type="Proteomes" id="UP000261340"/>
    </source>
</evidence>
<dbReference type="PANTHER" id="PTHR10338:SF155">
    <property type="entry name" value="INTER-ALPHA-TRYPSIN INHIBITOR HEAVY CHAIN H6"/>
    <property type="match status" value="1"/>
</dbReference>
<dbReference type="Gene3D" id="3.40.50.410">
    <property type="entry name" value="von Willebrand factor, type A domain"/>
    <property type="match status" value="1"/>
</dbReference>
<feature type="region of interest" description="Disordered" evidence="1">
    <location>
        <begin position="572"/>
        <end position="722"/>
    </location>
</feature>
<dbReference type="SUPFAM" id="SSF53300">
    <property type="entry name" value="vWA-like"/>
    <property type="match status" value="1"/>
</dbReference>
<dbReference type="Proteomes" id="UP000261340">
    <property type="component" value="Unplaced"/>
</dbReference>
<organism evidence="4 5">
    <name type="scientific">Amphilophus citrinellus</name>
    <name type="common">Midas cichlid</name>
    <name type="synonym">Cichlasoma citrinellum</name>
    <dbReference type="NCBI Taxonomy" id="61819"/>
    <lineage>
        <taxon>Eukaryota</taxon>
        <taxon>Metazoa</taxon>
        <taxon>Chordata</taxon>
        <taxon>Craniata</taxon>
        <taxon>Vertebrata</taxon>
        <taxon>Euteleostomi</taxon>
        <taxon>Actinopterygii</taxon>
        <taxon>Neopterygii</taxon>
        <taxon>Teleostei</taxon>
        <taxon>Neoteleostei</taxon>
        <taxon>Acanthomorphata</taxon>
        <taxon>Ovalentaria</taxon>
        <taxon>Cichlomorphae</taxon>
        <taxon>Cichliformes</taxon>
        <taxon>Cichlidae</taxon>
        <taxon>New World cichlids</taxon>
        <taxon>Cichlasomatinae</taxon>
        <taxon>Heroini</taxon>
        <taxon>Amphilophus</taxon>
    </lineage>
</organism>
<dbReference type="SMART" id="SM00327">
    <property type="entry name" value="VWA"/>
    <property type="match status" value="1"/>
</dbReference>
<dbReference type="InterPro" id="IPR002035">
    <property type="entry name" value="VWF_A"/>
</dbReference>
<dbReference type="InterPro" id="IPR036465">
    <property type="entry name" value="vWFA_dom_sf"/>
</dbReference>
<dbReference type="PANTHER" id="PTHR10338">
    <property type="entry name" value="INTER-ALPHA-TRYPSIN INHIBITOR HEAVY CHAIN FAMILY MEMBER"/>
    <property type="match status" value="1"/>
</dbReference>
<evidence type="ECO:0000256" key="1">
    <source>
        <dbReference type="SAM" id="MobiDB-lite"/>
    </source>
</evidence>
<dbReference type="OMA" id="TVWNQLH"/>
<dbReference type="Ensembl" id="ENSACIT00000023861.1">
    <property type="protein sequence ID" value="ENSACIP00000023249.1"/>
    <property type="gene ID" value="ENSACIG00000018054.1"/>
</dbReference>
<proteinExistence type="predicted"/>
<dbReference type="InterPro" id="IPR050934">
    <property type="entry name" value="ITIH"/>
</dbReference>
<feature type="domain" description="VWFA" evidence="2">
    <location>
        <begin position="244"/>
        <end position="424"/>
    </location>
</feature>
<protein>
    <submittedName>
        <fullName evidence="4">Inter-alpha-trypsin inhibitor heavy chain family member 6</fullName>
    </submittedName>
</protein>
<evidence type="ECO:0000313" key="4">
    <source>
        <dbReference type="Ensembl" id="ENSACIP00000023249.1"/>
    </source>
</evidence>
<reference evidence="4" key="2">
    <citation type="submission" date="2025-09" db="UniProtKB">
        <authorList>
            <consortium name="Ensembl"/>
        </authorList>
    </citation>
    <scope>IDENTIFICATION</scope>
</reference>
<feature type="compositionally biased region" description="Low complexity" evidence="1">
    <location>
        <begin position="576"/>
        <end position="613"/>
    </location>
</feature>
<dbReference type="GeneTree" id="ENSGT00940000162980"/>
<feature type="domain" description="VIT" evidence="3">
    <location>
        <begin position="1"/>
        <end position="114"/>
    </location>
</feature>
<dbReference type="PROSITE" id="PS51468">
    <property type="entry name" value="VIT"/>
    <property type="match status" value="1"/>
</dbReference>
<dbReference type="Pfam" id="PF00092">
    <property type="entry name" value="VWA"/>
    <property type="match status" value="1"/>
</dbReference>
<accession>A0A3Q0SE67</accession>
<dbReference type="SMART" id="SM00609">
    <property type="entry name" value="VIT"/>
    <property type="match status" value="1"/>
</dbReference>
<dbReference type="PROSITE" id="PS50234">
    <property type="entry name" value="VWFA"/>
    <property type="match status" value="1"/>
</dbReference>